<gene>
    <name evidence="2" type="ORF">EAG_01384</name>
</gene>
<feature type="region of interest" description="Disordered" evidence="1">
    <location>
        <begin position="1"/>
        <end position="67"/>
    </location>
</feature>
<name>E2APW8_CAMFO</name>
<evidence type="ECO:0000313" key="2">
    <source>
        <dbReference type="EMBL" id="EFN64521.1"/>
    </source>
</evidence>
<evidence type="ECO:0000256" key="1">
    <source>
        <dbReference type="SAM" id="MobiDB-lite"/>
    </source>
</evidence>
<keyword evidence="3" id="KW-1185">Reference proteome</keyword>
<protein>
    <submittedName>
        <fullName evidence="2">Uncharacterized protein</fullName>
    </submittedName>
</protein>
<proteinExistence type="predicted"/>
<feature type="compositionally biased region" description="Basic and acidic residues" evidence="1">
    <location>
        <begin position="1"/>
        <end position="12"/>
    </location>
</feature>
<dbReference type="EMBL" id="GL441615">
    <property type="protein sequence ID" value="EFN64521.1"/>
    <property type="molecule type" value="Genomic_DNA"/>
</dbReference>
<feature type="compositionally biased region" description="Polar residues" evidence="1">
    <location>
        <begin position="53"/>
        <end position="67"/>
    </location>
</feature>
<evidence type="ECO:0000313" key="3">
    <source>
        <dbReference type="Proteomes" id="UP000000311"/>
    </source>
</evidence>
<accession>E2APW8</accession>
<reference evidence="2 3" key="1">
    <citation type="journal article" date="2010" name="Science">
        <title>Genomic comparison of the ants Camponotus floridanus and Harpegnathos saltator.</title>
        <authorList>
            <person name="Bonasio R."/>
            <person name="Zhang G."/>
            <person name="Ye C."/>
            <person name="Mutti N.S."/>
            <person name="Fang X."/>
            <person name="Qin N."/>
            <person name="Donahue G."/>
            <person name="Yang P."/>
            <person name="Li Q."/>
            <person name="Li C."/>
            <person name="Zhang P."/>
            <person name="Huang Z."/>
            <person name="Berger S.L."/>
            <person name="Reinberg D."/>
            <person name="Wang J."/>
            <person name="Liebig J."/>
        </authorList>
    </citation>
    <scope>NUCLEOTIDE SEQUENCE [LARGE SCALE GENOMIC DNA]</scope>
    <source>
        <strain evidence="3">C129</strain>
    </source>
</reference>
<dbReference type="Proteomes" id="UP000000311">
    <property type="component" value="Unassembled WGS sequence"/>
</dbReference>
<dbReference type="InParanoid" id="E2APW8"/>
<dbReference type="AlphaFoldDB" id="E2APW8"/>
<organism evidence="3">
    <name type="scientific">Camponotus floridanus</name>
    <name type="common">Florida carpenter ant</name>
    <dbReference type="NCBI Taxonomy" id="104421"/>
    <lineage>
        <taxon>Eukaryota</taxon>
        <taxon>Metazoa</taxon>
        <taxon>Ecdysozoa</taxon>
        <taxon>Arthropoda</taxon>
        <taxon>Hexapoda</taxon>
        <taxon>Insecta</taxon>
        <taxon>Pterygota</taxon>
        <taxon>Neoptera</taxon>
        <taxon>Endopterygota</taxon>
        <taxon>Hymenoptera</taxon>
        <taxon>Apocrita</taxon>
        <taxon>Aculeata</taxon>
        <taxon>Formicoidea</taxon>
        <taxon>Formicidae</taxon>
        <taxon>Formicinae</taxon>
        <taxon>Camponotus</taxon>
    </lineage>
</organism>
<sequence>MAKTDPIIRELFGELSSSSEDARKRPPADQPPKPSPEKSPTETSPGRRMAPQVGTSIQRSNGQQAQDNIVGNSTAAKASDNYTVPICTPDIIFPS</sequence>